<evidence type="ECO:0000256" key="1">
    <source>
        <dbReference type="ARBA" id="ARBA00004141"/>
    </source>
</evidence>
<dbReference type="InterPro" id="IPR001505">
    <property type="entry name" value="Copper_CuA"/>
</dbReference>
<dbReference type="PANTHER" id="PTHR22888:SF9">
    <property type="entry name" value="CYTOCHROME C OXIDASE SUBUNIT 2"/>
    <property type="match status" value="1"/>
</dbReference>
<dbReference type="SUPFAM" id="SSF49503">
    <property type="entry name" value="Cupredoxins"/>
    <property type="match status" value="1"/>
</dbReference>
<dbReference type="GO" id="GO:0042773">
    <property type="term" value="P:ATP synthesis coupled electron transport"/>
    <property type="evidence" value="ECO:0007669"/>
    <property type="project" value="TreeGrafter"/>
</dbReference>
<dbReference type="Gene3D" id="1.10.287.90">
    <property type="match status" value="1"/>
</dbReference>
<keyword evidence="9" id="KW-0249">Electron transport</keyword>
<feature type="domain" description="Cytochrome oxidase subunit II copper A binding" evidence="17">
    <location>
        <begin position="97"/>
        <end position="208"/>
    </location>
</feature>
<comment type="similarity">
    <text evidence="2">Belongs to the cytochrome c oxidase subunit 2 family.</text>
</comment>
<dbReference type="GO" id="GO:0004129">
    <property type="term" value="F:cytochrome-c oxidase activity"/>
    <property type="evidence" value="ECO:0007669"/>
    <property type="project" value="UniProtKB-EC"/>
</dbReference>
<dbReference type="InterPro" id="IPR008972">
    <property type="entry name" value="Cupredoxin"/>
</dbReference>
<keyword evidence="6 16" id="KW-0812">Transmembrane</keyword>
<keyword evidence="4" id="KW-0813">Transport</keyword>
<dbReference type="PANTHER" id="PTHR22888">
    <property type="entry name" value="CYTOCHROME C OXIDASE, SUBUNIT II"/>
    <property type="match status" value="1"/>
</dbReference>
<reference evidence="18 19" key="1">
    <citation type="submission" date="2019-03" db="EMBL/GenBank/DDBJ databases">
        <title>The genome sequence of Nitrosococcus wardiae strain D1FHST reveals the archetypal metabolic capacity of ammonia-oxidizing Gammaproteobacteria.</title>
        <authorList>
            <person name="Wang L."/>
            <person name="Lim C.K."/>
            <person name="Hanson T.E."/>
            <person name="Dang H."/>
            <person name="Klotz M.G."/>
        </authorList>
    </citation>
    <scope>NUCLEOTIDE SEQUENCE [LARGE SCALE GENOMIC DNA]</scope>
    <source>
        <strain evidence="18 19">D1FHS</strain>
    </source>
</reference>
<dbReference type="GO" id="GO:0005507">
    <property type="term" value="F:copper ion binding"/>
    <property type="evidence" value="ECO:0007669"/>
    <property type="project" value="InterPro"/>
</dbReference>
<evidence type="ECO:0000256" key="5">
    <source>
        <dbReference type="ARBA" id="ARBA00022660"/>
    </source>
</evidence>
<evidence type="ECO:0000256" key="11">
    <source>
        <dbReference type="ARBA" id="ARBA00023008"/>
    </source>
</evidence>
<evidence type="ECO:0000313" key="19">
    <source>
        <dbReference type="Proteomes" id="UP000294325"/>
    </source>
</evidence>
<keyword evidence="12 16" id="KW-0472">Membrane</keyword>
<keyword evidence="19" id="KW-1185">Reference proteome</keyword>
<keyword evidence="18" id="KW-0560">Oxidoreductase</keyword>
<feature type="transmembrane region" description="Helical" evidence="16">
    <location>
        <begin position="20"/>
        <end position="45"/>
    </location>
</feature>
<evidence type="ECO:0000256" key="12">
    <source>
        <dbReference type="ARBA" id="ARBA00023136"/>
    </source>
</evidence>
<evidence type="ECO:0000256" key="15">
    <source>
        <dbReference type="ARBA" id="ARBA00047816"/>
    </source>
</evidence>
<dbReference type="Pfam" id="PF00116">
    <property type="entry name" value="COX2"/>
    <property type="match status" value="1"/>
</dbReference>
<protein>
    <recommendedName>
        <fullName evidence="3">cytochrome-c oxidase</fullName>
        <ecNumber evidence="3">7.1.1.9</ecNumber>
    </recommendedName>
    <alternativeName>
        <fullName evidence="14">Cytochrome aa3 subunit 2</fullName>
    </alternativeName>
</protein>
<evidence type="ECO:0000256" key="9">
    <source>
        <dbReference type="ARBA" id="ARBA00022982"/>
    </source>
</evidence>
<evidence type="ECO:0000256" key="7">
    <source>
        <dbReference type="ARBA" id="ARBA00022723"/>
    </source>
</evidence>
<name>A0A4P7C1S8_9GAMM</name>
<dbReference type="PROSITE" id="PS50857">
    <property type="entry name" value="COX2_CUA"/>
    <property type="match status" value="1"/>
</dbReference>
<dbReference type="PROSITE" id="PS00078">
    <property type="entry name" value="COX2"/>
    <property type="match status" value="1"/>
</dbReference>
<dbReference type="Proteomes" id="UP000294325">
    <property type="component" value="Chromosome"/>
</dbReference>
<evidence type="ECO:0000259" key="17">
    <source>
        <dbReference type="PROSITE" id="PS50857"/>
    </source>
</evidence>
<evidence type="ECO:0000313" key="18">
    <source>
        <dbReference type="EMBL" id="QBQ54842.1"/>
    </source>
</evidence>
<keyword evidence="5" id="KW-0679">Respiratory chain</keyword>
<evidence type="ECO:0000256" key="6">
    <source>
        <dbReference type="ARBA" id="ARBA00022692"/>
    </source>
</evidence>
<comment type="subcellular location">
    <subcellularLocation>
        <location evidence="1">Membrane</location>
        <topology evidence="1">Multi-pass membrane protein</topology>
    </subcellularLocation>
</comment>
<dbReference type="NCBIfam" id="TIGR02866">
    <property type="entry name" value="CoxB"/>
    <property type="match status" value="1"/>
</dbReference>
<organism evidence="18 19">
    <name type="scientific">Nitrosococcus wardiae</name>
    <dbReference type="NCBI Taxonomy" id="1814290"/>
    <lineage>
        <taxon>Bacteria</taxon>
        <taxon>Pseudomonadati</taxon>
        <taxon>Pseudomonadota</taxon>
        <taxon>Gammaproteobacteria</taxon>
        <taxon>Chromatiales</taxon>
        <taxon>Chromatiaceae</taxon>
        <taxon>Nitrosococcus</taxon>
    </lineage>
</organism>
<keyword evidence="8" id="KW-1278">Translocase</keyword>
<feature type="transmembrane region" description="Helical" evidence="16">
    <location>
        <begin position="66"/>
        <end position="88"/>
    </location>
</feature>
<dbReference type="CDD" id="cd13915">
    <property type="entry name" value="CuRO_HCO_II_like_2"/>
    <property type="match status" value="1"/>
</dbReference>
<dbReference type="EMBL" id="CP038033">
    <property type="protein sequence ID" value="QBQ54842.1"/>
    <property type="molecule type" value="Genomic_DNA"/>
</dbReference>
<evidence type="ECO:0000256" key="10">
    <source>
        <dbReference type="ARBA" id="ARBA00022989"/>
    </source>
</evidence>
<accession>A0A4P7C1S8</accession>
<dbReference type="KEGG" id="nwr:E3U44_10210"/>
<comment type="function">
    <text evidence="13">Subunits I and II form the functional core of the enzyme complex. Electrons originating in cytochrome c are transferred via heme a and Cu(A) to the binuclear center formed by heme a3 and Cu(B).</text>
</comment>
<gene>
    <name evidence="18" type="primary">coxB</name>
    <name evidence="18" type="ORF">E3U44_10210</name>
</gene>
<keyword evidence="11" id="KW-0186">Copper</keyword>
<comment type="catalytic activity">
    <reaction evidence="15">
        <text>4 Fe(II)-[cytochrome c] + O2 + 8 H(+)(in) = 4 Fe(III)-[cytochrome c] + 2 H2O + 4 H(+)(out)</text>
        <dbReference type="Rhea" id="RHEA:11436"/>
        <dbReference type="Rhea" id="RHEA-COMP:10350"/>
        <dbReference type="Rhea" id="RHEA-COMP:14399"/>
        <dbReference type="ChEBI" id="CHEBI:15377"/>
        <dbReference type="ChEBI" id="CHEBI:15378"/>
        <dbReference type="ChEBI" id="CHEBI:15379"/>
        <dbReference type="ChEBI" id="CHEBI:29033"/>
        <dbReference type="ChEBI" id="CHEBI:29034"/>
        <dbReference type="EC" id="7.1.1.9"/>
    </reaction>
</comment>
<dbReference type="Gene3D" id="2.60.40.420">
    <property type="entry name" value="Cupredoxins - blue copper proteins"/>
    <property type="match status" value="1"/>
</dbReference>
<keyword evidence="10 16" id="KW-1133">Transmembrane helix</keyword>
<evidence type="ECO:0000256" key="14">
    <source>
        <dbReference type="ARBA" id="ARBA00031399"/>
    </source>
</evidence>
<dbReference type="InterPro" id="IPR002429">
    <property type="entry name" value="CcO_II-like_C"/>
</dbReference>
<dbReference type="InterPro" id="IPR045187">
    <property type="entry name" value="CcO_II"/>
</dbReference>
<proteinExistence type="inferred from homology"/>
<evidence type="ECO:0000256" key="16">
    <source>
        <dbReference type="SAM" id="Phobius"/>
    </source>
</evidence>
<evidence type="ECO:0000256" key="2">
    <source>
        <dbReference type="ARBA" id="ARBA00007866"/>
    </source>
</evidence>
<dbReference type="SUPFAM" id="SSF81464">
    <property type="entry name" value="Cytochrome c oxidase subunit II-like, transmembrane region"/>
    <property type="match status" value="1"/>
</dbReference>
<evidence type="ECO:0000256" key="8">
    <source>
        <dbReference type="ARBA" id="ARBA00022967"/>
    </source>
</evidence>
<dbReference type="AlphaFoldDB" id="A0A4P7C1S8"/>
<sequence length="208" mass="23671">MERFAPFLKGASSLSDSFDVLFLVLLSLCSVVAFSITFLAIFFAIKYRHSSGANRAKIRKGRAIEFAWIFVPLGLFLVIFVWAANLYIEIFAPPQEDAALKITVVGKQWMWKVQHPGGKREINELHVPRGDTVQLDMISKDVIHSFFVPAFRIKHDVLPHGSISIWFHPTETGEYYLFCAEYCGTGHSRMVGRIIVMEPSAYAQWLQE</sequence>
<dbReference type="InterPro" id="IPR014222">
    <property type="entry name" value="Cyt_c_oxidase_su2"/>
</dbReference>
<evidence type="ECO:0000256" key="4">
    <source>
        <dbReference type="ARBA" id="ARBA00022448"/>
    </source>
</evidence>
<dbReference type="RefSeq" id="WP_134358033.1">
    <property type="nucleotide sequence ID" value="NZ_CP038033.1"/>
</dbReference>
<dbReference type="OrthoDB" id="9781261at2"/>
<keyword evidence="7" id="KW-0479">Metal-binding</keyword>
<evidence type="ECO:0000256" key="13">
    <source>
        <dbReference type="ARBA" id="ARBA00024688"/>
    </source>
</evidence>
<dbReference type="InterPro" id="IPR036257">
    <property type="entry name" value="Cyt_c_oxidase_su2_TM_sf"/>
</dbReference>
<evidence type="ECO:0000256" key="3">
    <source>
        <dbReference type="ARBA" id="ARBA00012949"/>
    </source>
</evidence>
<dbReference type="GO" id="GO:0016020">
    <property type="term" value="C:membrane"/>
    <property type="evidence" value="ECO:0007669"/>
    <property type="project" value="UniProtKB-SubCell"/>
</dbReference>
<dbReference type="GO" id="GO:0016491">
    <property type="term" value="F:oxidoreductase activity"/>
    <property type="evidence" value="ECO:0007669"/>
    <property type="project" value="UniProtKB-KW"/>
</dbReference>
<dbReference type="EC" id="7.1.1.9" evidence="3"/>